<name>A0ABR2IBS6_9EUKA</name>
<evidence type="ECO:0000313" key="2">
    <source>
        <dbReference type="EMBL" id="KAK8860499.1"/>
    </source>
</evidence>
<organism evidence="2 3">
    <name type="scientific">Tritrichomonas musculus</name>
    <dbReference type="NCBI Taxonomy" id="1915356"/>
    <lineage>
        <taxon>Eukaryota</taxon>
        <taxon>Metamonada</taxon>
        <taxon>Parabasalia</taxon>
        <taxon>Tritrichomonadida</taxon>
        <taxon>Tritrichomonadidae</taxon>
        <taxon>Tritrichomonas</taxon>
    </lineage>
</organism>
<sequence length="472" mass="55295">MKSLDETNDKLRNSLKEKEAQASNGAKTTIINVEKILQDAIAKRNAIIDEIKNGNIKRDAVKDMLKAKNPEVTNKEIEEEAEKYKDKDVDTAKMMIENEKQLSENQWLDVNNYFAKVMWGIRKHVAGQNGEVIEIPLLTYSDPEQKKIPEDQYKKLEPRIKKLKEKHKGNADAAIADLKEDEKTRLPMIKNIIDNQSEYDKYFLFQDWPALLERYDWDIERWYDYTIQVIPKLQTLIKYNSQYDNNYGAELRNPSKPISSIVKLLDDKIVEYQKRQNIIATDQDVMNYISTNSDFVTIEEVAGHAKDAKEARIYINLKVALKNKSGRDCGVNDYSFRQTIDVGFYSKEINGDVIKWDQRMKKENPALAQEMVKTTEKNQNFYGLPKEKFDDLRYWKDIDDEKWRLKYFEVENNFGVLKKIDPDAKNCKSFEDYIVKKNNPDSSPAYSSDKQCFIKNAVFTNYARCYRKEFLG</sequence>
<reference evidence="2 3" key="1">
    <citation type="submission" date="2024-04" db="EMBL/GenBank/DDBJ databases">
        <title>Tritrichomonas musculus Genome.</title>
        <authorList>
            <person name="Alves-Ferreira E."/>
            <person name="Grigg M."/>
            <person name="Lorenzi H."/>
            <person name="Galac M."/>
        </authorList>
    </citation>
    <scope>NUCLEOTIDE SEQUENCE [LARGE SCALE GENOMIC DNA]</scope>
    <source>
        <strain evidence="2 3">EAF2021</strain>
    </source>
</reference>
<protein>
    <submittedName>
        <fullName evidence="2">Uncharacterized protein</fullName>
    </submittedName>
</protein>
<evidence type="ECO:0000256" key="1">
    <source>
        <dbReference type="SAM" id="MobiDB-lite"/>
    </source>
</evidence>
<feature type="region of interest" description="Disordered" evidence="1">
    <location>
        <begin position="1"/>
        <end position="25"/>
    </location>
</feature>
<keyword evidence="3" id="KW-1185">Reference proteome</keyword>
<dbReference type="Proteomes" id="UP001470230">
    <property type="component" value="Unassembled WGS sequence"/>
</dbReference>
<accession>A0ABR2IBS6</accession>
<comment type="caution">
    <text evidence="2">The sequence shown here is derived from an EMBL/GenBank/DDBJ whole genome shotgun (WGS) entry which is preliminary data.</text>
</comment>
<proteinExistence type="predicted"/>
<gene>
    <name evidence="2" type="ORF">M9Y10_012164</name>
</gene>
<dbReference type="EMBL" id="JAPFFF010000018">
    <property type="protein sequence ID" value="KAK8860499.1"/>
    <property type="molecule type" value="Genomic_DNA"/>
</dbReference>
<evidence type="ECO:0000313" key="3">
    <source>
        <dbReference type="Proteomes" id="UP001470230"/>
    </source>
</evidence>
<feature type="compositionally biased region" description="Basic and acidic residues" evidence="1">
    <location>
        <begin position="1"/>
        <end position="20"/>
    </location>
</feature>